<dbReference type="Proteomes" id="UP001153076">
    <property type="component" value="Unassembled WGS sequence"/>
</dbReference>
<name>A0A9Q1JIM3_9CARY</name>
<keyword evidence="4" id="KW-1185">Reference proteome</keyword>
<dbReference type="PANTHER" id="PTHR31286:SF165">
    <property type="entry name" value="DUF4283 DOMAIN-CONTAINING PROTEIN"/>
    <property type="match status" value="1"/>
</dbReference>
<feature type="compositionally biased region" description="Polar residues" evidence="1">
    <location>
        <begin position="89"/>
        <end position="107"/>
    </location>
</feature>
<dbReference type="SUPFAM" id="SSF56219">
    <property type="entry name" value="DNase I-like"/>
    <property type="match status" value="1"/>
</dbReference>
<feature type="domain" description="Endonuclease/exonuclease/phosphatase" evidence="2">
    <location>
        <begin position="174"/>
        <end position="314"/>
    </location>
</feature>
<evidence type="ECO:0000313" key="4">
    <source>
        <dbReference type="Proteomes" id="UP001153076"/>
    </source>
</evidence>
<dbReference type="GO" id="GO:0008270">
    <property type="term" value="F:zinc ion binding"/>
    <property type="evidence" value="ECO:0007669"/>
    <property type="project" value="InterPro"/>
</dbReference>
<dbReference type="OrthoDB" id="1302012at2759"/>
<dbReference type="AlphaFoldDB" id="A0A9Q1JIM3"/>
<dbReference type="GO" id="GO:0003824">
    <property type="term" value="F:catalytic activity"/>
    <property type="evidence" value="ECO:0007669"/>
    <property type="project" value="InterPro"/>
</dbReference>
<evidence type="ECO:0000259" key="2">
    <source>
        <dbReference type="Pfam" id="PF03372"/>
    </source>
</evidence>
<evidence type="ECO:0000256" key="1">
    <source>
        <dbReference type="SAM" id="MobiDB-lite"/>
    </source>
</evidence>
<dbReference type="InterPro" id="IPR036691">
    <property type="entry name" value="Endo/exonu/phosph_ase_sf"/>
</dbReference>
<dbReference type="SUPFAM" id="SSF57756">
    <property type="entry name" value="Retrovirus zinc finger-like domains"/>
    <property type="match status" value="1"/>
</dbReference>
<dbReference type="Pfam" id="PF03372">
    <property type="entry name" value="Exo_endo_phos"/>
    <property type="match status" value="1"/>
</dbReference>
<gene>
    <name evidence="3" type="ORF">Cgig2_020785</name>
</gene>
<reference evidence="3" key="1">
    <citation type="submission" date="2022-04" db="EMBL/GenBank/DDBJ databases">
        <title>Carnegiea gigantea Genome sequencing and assembly v2.</title>
        <authorList>
            <person name="Copetti D."/>
            <person name="Sanderson M.J."/>
            <person name="Burquez A."/>
            <person name="Wojciechowski M.F."/>
        </authorList>
    </citation>
    <scope>NUCLEOTIDE SEQUENCE</scope>
    <source>
        <strain evidence="3">SGP5-SGP5p</strain>
        <tissue evidence="3">Aerial part</tissue>
    </source>
</reference>
<dbReference type="PANTHER" id="PTHR31286">
    <property type="entry name" value="GLYCINE-RICH CELL WALL STRUCTURAL PROTEIN 1.8-LIKE"/>
    <property type="match status" value="1"/>
</dbReference>
<dbReference type="EMBL" id="JAKOGI010002642">
    <property type="protein sequence ID" value="KAJ8421596.1"/>
    <property type="molecule type" value="Genomic_DNA"/>
</dbReference>
<evidence type="ECO:0000313" key="3">
    <source>
        <dbReference type="EMBL" id="KAJ8421596.1"/>
    </source>
</evidence>
<comment type="caution">
    <text evidence="3">The sequence shown here is derived from an EMBL/GenBank/DDBJ whole genome shotgun (WGS) entry which is preliminary data.</text>
</comment>
<sequence>MASVSELGSTLGIPIKTNKYTMEKTRLSYARLLIDIPVEGSFPEFIDFVNNQDLVYEWKPIKCNHCKMFGHLEEECRKKARTRREWREAQNQSDVLRGEGTTQPQGAINDTIIQNPRHDTEEFITVRRPLTRMFHSPKRESDTIRVQNPFEPLHKEALQTTYKRRPPLLMDRICSWNIRGLNWPNKQKDVKIFLQERNIGIIGLFETKVKEKNIEMVATKLFQGWHWQHNFHLNTKWRIWVAWRPRHYNVQIISMEEQFIHYRAMHTTTMKSVYLTFIYGANQEGQRRALWEALKNIAKDMEEAWCILGDFNSVLYPRDRMGGIDI</sequence>
<dbReference type="Gene3D" id="3.60.10.10">
    <property type="entry name" value="Endonuclease/exonuclease/phosphatase"/>
    <property type="match status" value="1"/>
</dbReference>
<accession>A0A9Q1JIM3</accession>
<proteinExistence type="predicted"/>
<dbReference type="InterPro" id="IPR005135">
    <property type="entry name" value="Endo/exonuclease/phosphatase"/>
</dbReference>
<dbReference type="GO" id="GO:0003676">
    <property type="term" value="F:nucleic acid binding"/>
    <property type="evidence" value="ECO:0007669"/>
    <property type="project" value="InterPro"/>
</dbReference>
<feature type="region of interest" description="Disordered" evidence="1">
    <location>
        <begin position="87"/>
        <end position="107"/>
    </location>
</feature>
<dbReference type="InterPro" id="IPR036875">
    <property type="entry name" value="Znf_CCHC_sf"/>
</dbReference>
<protein>
    <recommendedName>
        <fullName evidence="2">Endonuclease/exonuclease/phosphatase domain-containing protein</fullName>
    </recommendedName>
</protein>
<organism evidence="3 4">
    <name type="scientific">Carnegiea gigantea</name>
    <dbReference type="NCBI Taxonomy" id="171969"/>
    <lineage>
        <taxon>Eukaryota</taxon>
        <taxon>Viridiplantae</taxon>
        <taxon>Streptophyta</taxon>
        <taxon>Embryophyta</taxon>
        <taxon>Tracheophyta</taxon>
        <taxon>Spermatophyta</taxon>
        <taxon>Magnoliopsida</taxon>
        <taxon>eudicotyledons</taxon>
        <taxon>Gunneridae</taxon>
        <taxon>Pentapetalae</taxon>
        <taxon>Caryophyllales</taxon>
        <taxon>Cactineae</taxon>
        <taxon>Cactaceae</taxon>
        <taxon>Cactoideae</taxon>
        <taxon>Echinocereeae</taxon>
        <taxon>Carnegiea</taxon>
    </lineage>
</organism>
<dbReference type="InterPro" id="IPR040256">
    <property type="entry name" value="At4g02000-like"/>
</dbReference>